<evidence type="ECO:0000256" key="5">
    <source>
        <dbReference type="ARBA" id="ARBA00022801"/>
    </source>
</evidence>
<evidence type="ECO:0000259" key="8">
    <source>
        <dbReference type="SMART" id="SM00849"/>
    </source>
</evidence>
<dbReference type="InterPro" id="IPR001018">
    <property type="entry name" value="Beta-lactamase_class-B_CS"/>
</dbReference>
<dbReference type="InterPro" id="IPR050110">
    <property type="entry name" value="Glyoxalase_II_hydrolase"/>
</dbReference>
<feature type="domain" description="Metallo-beta-lactamase" evidence="8">
    <location>
        <begin position="11"/>
        <end position="168"/>
    </location>
</feature>
<dbReference type="NCBIfam" id="TIGR03413">
    <property type="entry name" value="GSH_gloB"/>
    <property type="match status" value="1"/>
</dbReference>
<dbReference type="AlphaFoldDB" id="A0A545TW18"/>
<keyword evidence="6 7" id="KW-0862">Zinc</keyword>
<feature type="binding site" evidence="7">
    <location>
        <position position="130"/>
    </location>
    <ligand>
        <name>Zn(2+)</name>
        <dbReference type="ChEBI" id="CHEBI:29105"/>
        <label>2</label>
    </ligand>
</feature>
<comment type="subunit">
    <text evidence="7">Monomer.</text>
</comment>
<dbReference type="CDD" id="cd07723">
    <property type="entry name" value="hydroxyacylglutathione_hydrolase_MBL-fold"/>
    <property type="match status" value="1"/>
</dbReference>
<comment type="cofactor">
    <cofactor evidence="7">
        <name>Zn(2+)</name>
        <dbReference type="ChEBI" id="CHEBI:29105"/>
    </cofactor>
    <text evidence="7">Binds 2 Zn(2+) ions per subunit.</text>
</comment>
<evidence type="ECO:0000256" key="1">
    <source>
        <dbReference type="ARBA" id="ARBA00001623"/>
    </source>
</evidence>
<dbReference type="PIRSF" id="PIRSF005457">
    <property type="entry name" value="Glx"/>
    <property type="match status" value="1"/>
</dbReference>
<reference evidence="9 10" key="1">
    <citation type="submission" date="2019-06" db="EMBL/GenBank/DDBJ databases">
        <title>Whole genome sequence for Cellvibrionaceae sp. R142.</title>
        <authorList>
            <person name="Wang G."/>
        </authorList>
    </citation>
    <scope>NUCLEOTIDE SEQUENCE [LARGE SCALE GENOMIC DNA]</scope>
    <source>
        <strain evidence="9 10">R142</strain>
    </source>
</reference>
<comment type="catalytic activity">
    <reaction evidence="1 7">
        <text>an S-(2-hydroxyacyl)glutathione + H2O = a 2-hydroxy carboxylate + glutathione + H(+)</text>
        <dbReference type="Rhea" id="RHEA:21864"/>
        <dbReference type="ChEBI" id="CHEBI:15377"/>
        <dbReference type="ChEBI" id="CHEBI:15378"/>
        <dbReference type="ChEBI" id="CHEBI:57925"/>
        <dbReference type="ChEBI" id="CHEBI:58896"/>
        <dbReference type="ChEBI" id="CHEBI:71261"/>
        <dbReference type="EC" id="3.1.2.6"/>
    </reaction>
</comment>
<dbReference type="HAMAP" id="MF_01374">
    <property type="entry name" value="Glyoxalase_2"/>
    <property type="match status" value="1"/>
</dbReference>
<protein>
    <recommendedName>
        <fullName evidence="7">Hydroxyacylglutathione hydrolase</fullName>
        <ecNumber evidence="7">3.1.2.6</ecNumber>
    </recommendedName>
    <alternativeName>
        <fullName evidence="7">Glyoxalase II</fullName>
        <shortName evidence="7">Glx II</shortName>
    </alternativeName>
</protein>
<organism evidence="9 10">
    <name type="scientific">Exilibacterium tricleocarpae</name>
    <dbReference type="NCBI Taxonomy" id="2591008"/>
    <lineage>
        <taxon>Bacteria</taxon>
        <taxon>Pseudomonadati</taxon>
        <taxon>Pseudomonadota</taxon>
        <taxon>Gammaproteobacteria</taxon>
        <taxon>Cellvibrionales</taxon>
        <taxon>Cellvibrionaceae</taxon>
        <taxon>Exilibacterium</taxon>
    </lineage>
</organism>
<comment type="similarity">
    <text evidence="3 7">Belongs to the metallo-beta-lactamase superfamily. Glyoxalase II family.</text>
</comment>
<dbReference type="GO" id="GO:0008800">
    <property type="term" value="F:beta-lactamase activity"/>
    <property type="evidence" value="ECO:0007669"/>
    <property type="project" value="InterPro"/>
</dbReference>
<feature type="binding site" evidence="7">
    <location>
        <position position="59"/>
    </location>
    <ligand>
        <name>Zn(2+)</name>
        <dbReference type="ChEBI" id="CHEBI:29105"/>
        <label>2</label>
    </ligand>
</feature>
<feature type="binding site" evidence="7">
    <location>
        <position position="54"/>
    </location>
    <ligand>
        <name>Zn(2+)</name>
        <dbReference type="ChEBI" id="CHEBI:29105"/>
        <label>1</label>
    </ligand>
</feature>
<evidence type="ECO:0000313" key="9">
    <source>
        <dbReference type="EMBL" id="TQV81394.1"/>
    </source>
</evidence>
<evidence type="ECO:0000256" key="3">
    <source>
        <dbReference type="ARBA" id="ARBA00006759"/>
    </source>
</evidence>
<evidence type="ECO:0000256" key="7">
    <source>
        <dbReference type="HAMAP-Rule" id="MF_01374"/>
    </source>
</evidence>
<dbReference type="InterPro" id="IPR017782">
    <property type="entry name" value="Hydroxyacylglutathione_Hdrlase"/>
</dbReference>
<feature type="binding site" evidence="7">
    <location>
        <position position="58"/>
    </location>
    <ligand>
        <name>Zn(2+)</name>
        <dbReference type="ChEBI" id="CHEBI:29105"/>
        <label>2</label>
    </ligand>
</feature>
<feature type="binding site" evidence="7">
    <location>
        <position position="109"/>
    </location>
    <ligand>
        <name>Zn(2+)</name>
        <dbReference type="ChEBI" id="CHEBI:29105"/>
        <label>1</label>
    </ligand>
</feature>
<sequence>MQVHPIPAFEDNYFWLFHQQGQRQAFVVDPGAGQPVLAALAARDLTLAGILVTHHHGDHTGGIGQLLAAGRVPVYGPPSIAQVSRPLREGDCLTLAEGLEFEVIEVPGHTLDHIAYFGHGGDAPLLFSGDTLFAGGCGRLFEGSAAQMFDSLGKLAALPGDTRVYCAHEYTLANLRFALAVEPDNPALQARFTREQAKRRDQHPTLPSTLALELATNPFLRSHQPSIINAAQAHARATLAEPAEVLAAVRAWKDGF</sequence>
<dbReference type="OrthoDB" id="9802248at2"/>
<dbReference type="InterPro" id="IPR035680">
    <property type="entry name" value="Clx_II_MBL"/>
</dbReference>
<comment type="function">
    <text evidence="7">Thiolesterase that catalyzes the hydrolysis of S-D-lactoyl-glutathione to form glutathione and D-lactic acid.</text>
</comment>
<keyword evidence="10" id="KW-1185">Reference proteome</keyword>
<gene>
    <name evidence="7 9" type="primary">gloB</name>
    <name evidence="9" type="ORF">FKG94_09390</name>
</gene>
<dbReference type="GO" id="GO:0019243">
    <property type="term" value="P:methylglyoxal catabolic process to D-lactate via S-lactoyl-glutathione"/>
    <property type="evidence" value="ECO:0007669"/>
    <property type="project" value="UniProtKB-UniRule"/>
</dbReference>
<dbReference type="Pfam" id="PF00753">
    <property type="entry name" value="Lactamase_B"/>
    <property type="match status" value="1"/>
</dbReference>
<evidence type="ECO:0000256" key="4">
    <source>
        <dbReference type="ARBA" id="ARBA00022723"/>
    </source>
</evidence>
<dbReference type="GO" id="GO:0017001">
    <property type="term" value="P:antibiotic catabolic process"/>
    <property type="evidence" value="ECO:0007669"/>
    <property type="project" value="InterPro"/>
</dbReference>
<evidence type="ECO:0000256" key="6">
    <source>
        <dbReference type="ARBA" id="ARBA00022833"/>
    </source>
</evidence>
<dbReference type="Pfam" id="PF16123">
    <property type="entry name" value="HAGH_C"/>
    <property type="match status" value="1"/>
</dbReference>
<name>A0A545TW18_9GAMM</name>
<dbReference type="SMART" id="SM00849">
    <property type="entry name" value="Lactamase_B"/>
    <property type="match status" value="1"/>
</dbReference>
<proteinExistence type="inferred from homology"/>
<dbReference type="InterPro" id="IPR001279">
    <property type="entry name" value="Metallo-B-lactamas"/>
</dbReference>
<dbReference type="GO" id="GO:0004416">
    <property type="term" value="F:hydroxyacylglutathione hydrolase activity"/>
    <property type="evidence" value="ECO:0007669"/>
    <property type="project" value="UniProtKB-UniRule"/>
</dbReference>
<feature type="binding site" evidence="7">
    <location>
        <position position="130"/>
    </location>
    <ligand>
        <name>Zn(2+)</name>
        <dbReference type="ChEBI" id="CHEBI:29105"/>
        <label>1</label>
    </ligand>
</feature>
<keyword evidence="5 7" id="KW-0378">Hydrolase</keyword>
<comment type="caution">
    <text evidence="9">The sequence shown here is derived from an EMBL/GenBank/DDBJ whole genome shotgun (WGS) entry which is preliminary data.</text>
</comment>
<feature type="binding site" evidence="7">
    <location>
        <position position="168"/>
    </location>
    <ligand>
        <name>Zn(2+)</name>
        <dbReference type="ChEBI" id="CHEBI:29105"/>
        <label>2</label>
    </ligand>
</feature>
<dbReference type="PANTHER" id="PTHR43705">
    <property type="entry name" value="HYDROXYACYLGLUTATHIONE HYDROLASE"/>
    <property type="match status" value="1"/>
</dbReference>
<dbReference type="UniPathway" id="UPA00619">
    <property type="reaction ID" value="UER00676"/>
</dbReference>
<dbReference type="PANTHER" id="PTHR43705:SF1">
    <property type="entry name" value="HYDROXYACYLGLUTATHIONE HYDROLASE GLOB"/>
    <property type="match status" value="1"/>
</dbReference>
<dbReference type="EC" id="3.1.2.6" evidence="7"/>
<dbReference type="SUPFAM" id="SSF56281">
    <property type="entry name" value="Metallo-hydrolase/oxidoreductase"/>
    <property type="match status" value="1"/>
</dbReference>
<dbReference type="InterPro" id="IPR036866">
    <property type="entry name" value="RibonucZ/Hydroxyglut_hydro"/>
</dbReference>
<feature type="binding site" evidence="7">
    <location>
        <position position="56"/>
    </location>
    <ligand>
        <name>Zn(2+)</name>
        <dbReference type="ChEBI" id="CHEBI:29105"/>
        <label>1</label>
    </ligand>
</feature>
<evidence type="ECO:0000313" key="10">
    <source>
        <dbReference type="Proteomes" id="UP000319732"/>
    </source>
</evidence>
<dbReference type="InterPro" id="IPR032282">
    <property type="entry name" value="HAGH_C"/>
</dbReference>
<comment type="pathway">
    <text evidence="2 7">Secondary metabolite metabolism; methylglyoxal degradation; (R)-lactate from methylglyoxal: step 2/2.</text>
</comment>
<dbReference type="Gene3D" id="3.60.15.10">
    <property type="entry name" value="Ribonuclease Z/Hydroxyacylglutathione hydrolase-like"/>
    <property type="match status" value="1"/>
</dbReference>
<keyword evidence="4 7" id="KW-0479">Metal-binding</keyword>
<dbReference type="EMBL" id="VHSG01000008">
    <property type="protein sequence ID" value="TQV81394.1"/>
    <property type="molecule type" value="Genomic_DNA"/>
</dbReference>
<dbReference type="Proteomes" id="UP000319732">
    <property type="component" value="Unassembled WGS sequence"/>
</dbReference>
<dbReference type="GO" id="GO:0008270">
    <property type="term" value="F:zinc ion binding"/>
    <property type="evidence" value="ECO:0007669"/>
    <property type="project" value="InterPro"/>
</dbReference>
<accession>A0A545TW18</accession>
<dbReference type="PROSITE" id="PS00743">
    <property type="entry name" value="BETA_LACTAMASE_B_1"/>
    <property type="match status" value="1"/>
</dbReference>
<evidence type="ECO:0000256" key="2">
    <source>
        <dbReference type="ARBA" id="ARBA00004963"/>
    </source>
</evidence>